<feature type="transmembrane region" description="Helical" evidence="1">
    <location>
        <begin position="220"/>
        <end position="243"/>
    </location>
</feature>
<feature type="transmembrane region" description="Helical" evidence="1">
    <location>
        <begin position="255"/>
        <end position="288"/>
    </location>
</feature>
<gene>
    <name evidence="2" type="ORF">JMJ54_04810</name>
</gene>
<keyword evidence="1" id="KW-0812">Transmembrane</keyword>
<feature type="transmembrane region" description="Helical" evidence="1">
    <location>
        <begin position="175"/>
        <end position="200"/>
    </location>
</feature>
<accession>A0ABS2BHQ6</accession>
<evidence type="ECO:0000256" key="1">
    <source>
        <dbReference type="SAM" id="Phobius"/>
    </source>
</evidence>
<keyword evidence="3" id="KW-1185">Reference proteome</keyword>
<feature type="transmembrane region" description="Helical" evidence="1">
    <location>
        <begin position="444"/>
        <end position="463"/>
    </location>
</feature>
<name>A0ABS2BHQ6_9NEIS</name>
<keyword evidence="1" id="KW-0472">Membrane</keyword>
<evidence type="ECO:0000313" key="2">
    <source>
        <dbReference type="EMBL" id="MBM3115143.1"/>
    </source>
</evidence>
<feature type="transmembrane region" description="Helical" evidence="1">
    <location>
        <begin position="117"/>
        <end position="138"/>
    </location>
</feature>
<sequence length="493" mass="53436">MPSILNWSPAQLQRAAVWTTASAAIGGLALLLGGAIAIGFYAVPALLVALLLGGVFLQLPDRYALLMLMVVVLFVQGAVGYYTGFTKISWLAYGLAGLFAVKFVTKLFDSRPQTGAGFAGWMWALLAFASIAGIGLLINRPALAQLIAGLKNQFPFWMVALYLPLAGLNDADWRAIWRLMLIVLVCQVPFVFHQHFFIAAGRSVMGWDAVVGTFGGNPEAGGLNAVMVLFCIISFALALNLYLRQQLSGRHFSALLVCLLLVILLGEVKAAFFWLPVAILLVFGRAILRSPVKLLLASAGIAVFVLGVGFVYEKLYWKDVPQRGLAENAEHSFDYFFDPNLIVRETGEVSRGAALALWAKDPQHDIYSVLLGRGIAASMEGAISRGEVAQRYYPYHIGATALAILLWDYGVLGTLAYLSILLLALVSLFRQLRPGQADPVRHAYLSTALIALVLVVLTIPYNSTLMNEPATQLLVALACGYAAWGSKRKQNDA</sequence>
<keyword evidence="1" id="KW-1133">Transmembrane helix</keyword>
<feature type="transmembrane region" description="Helical" evidence="1">
    <location>
        <begin position="294"/>
        <end position="312"/>
    </location>
</feature>
<organism evidence="2 3">
    <name type="scientific">Jeongeupia naejangsanensis</name>
    <dbReference type="NCBI Taxonomy" id="613195"/>
    <lineage>
        <taxon>Bacteria</taxon>
        <taxon>Pseudomonadati</taxon>
        <taxon>Pseudomonadota</taxon>
        <taxon>Betaproteobacteria</taxon>
        <taxon>Neisseriales</taxon>
        <taxon>Chitinibacteraceae</taxon>
        <taxon>Jeongeupia</taxon>
    </lineage>
</organism>
<evidence type="ECO:0000313" key="3">
    <source>
        <dbReference type="Proteomes" id="UP000809431"/>
    </source>
</evidence>
<feature type="transmembrane region" description="Helical" evidence="1">
    <location>
        <begin position="88"/>
        <end position="105"/>
    </location>
</feature>
<reference evidence="2 3" key="1">
    <citation type="submission" date="2021-01" db="EMBL/GenBank/DDBJ databases">
        <title>Draft Genome Sequence and Polyhydroxyalkanoate Biosynthetic Potential of Jeongeupia naejangsanensis Type Strain DSM 24253.</title>
        <authorList>
            <person name="Turrini P."/>
            <person name="Artuso I."/>
            <person name="Lugli G.A."/>
            <person name="Frangipani E."/>
            <person name="Ventura M."/>
            <person name="Visca P."/>
        </authorList>
    </citation>
    <scope>NUCLEOTIDE SEQUENCE [LARGE SCALE GENOMIC DNA]</scope>
    <source>
        <strain evidence="2 3">DSM 24253</strain>
    </source>
</reference>
<protein>
    <recommendedName>
        <fullName evidence="4">O-antigen ligase domain-containing protein</fullName>
    </recommendedName>
</protein>
<feature type="transmembrane region" description="Helical" evidence="1">
    <location>
        <begin position="64"/>
        <end position="82"/>
    </location>
</feature>
<evidence type="ECO:0008006" key="4">
    <source>
        <dbReference type="Google" id="ProtNLM"/>
    </source>
</evidence>
<dbReference type="RefSeq" id="WP_203536788.1">
    <property type="nucleotide sequence ID" value="NZ_JAESND010000001.1"/>
</dbReference>
<feature type="transmembrane region" description="Helical" evidence="1">
    <location>
        <begin position="38"/>
        <end position="57"/>
    </location>
</feature>
<comment type="caution">
    <text evidence="2">The sequence shown here is derived from an EMBL/GenBank/DDBJ whole genome shotgun (WGS) entry which is preliminary data.</text>
</comment>
<dbReference type="EMBL" id="JAESND010000001">
    <property type="protein sequence ID" value="MBM3115143.1"/>
    <property type="molecule type" value="Genomic_DNA"/>
</dbReference>
<feature type="transmembrane region" description="Helical" evidence="1">
    <location>
        <begin position="12"/>
        <end position="32"/>
    </location>
</feature>
<dbReference type="Proteomes" id="UP000809431">
    <property type="component" value="Unassembled WGS sequence"/>
</dbReference>
<proteinExistence type="predicted"/>